<comment type="caution">
    <text evidence="7">The sequence shown here is derived from an EMBL/GenBank/DDBJ whole genome shotgun (WGS) entry which is preliminary data.</text>
</comment>
<feature type="transmembrane region" description="Helical" evidence="6">
    <location>
        <begin position="120"/>
        <end position="137"/>
    </location>
</feature>
<dbReference type="PANTHER" id="PTHR13317:SF4">
    <property type="entry name" value="TRANSMEMBRANE ANTERIOR POSTERIOR TRANSFORMATION PROTEIN 1 HOMOLOG"/>
    <property type="match status" value="1"/>
</dbReference>
<name>A0A9Q0KMS8_9MAGN</name>
<organism evidence="7 8">
    <name type="scientific">Protea cynaroides</name>
    <dbReference type="NCBI Taxonomy" id="273540"/>
    <lineage>
        <taxon>Eukaryota</taxon>
        <taxon>Viridiplantae</taxon>
        <taxon>Streptophyta</taxon>
        <taxon>Embryophyta</taxon>
        <taxon>Tracheophyta</taxon>
        <taxon>Spermatophyta</taxon>
        <taxon>Magnoliopsida</taxon>
        <taxon>Proteales</taxon>
        <taxon>Proteaceae</taxon>
        <taxon>Protea</taxon>
    </lineage>
</organism>
<keyword evidence="5 6" id="KW-0472">Membrane</keyword>
<proteinExistence type="inferred from homology"/>
<dbReference type="AlphaFoldDB" id="A0A9Q0KMS8"/>
<feature type="transmembrane region" description="Helical" evidence="6">
    <location>
        <begin position="88"/>
        <end position="108"/>
    </location>
</feature>
<sequence length="158" mass="18056">MPCWLCWYQIILRRLKAMYSNVLARTTFTVWCTMNALLVYVCEMIIDIIKHSFIAKFNEIKPIAFSEFLEHLCKQTLNIGSEDGKKNLTFVPLPPACVVIRVLTPVYAAHLPYGPLQWRLLWIFLLSALTYIMLASLKTHPWLAASGRSCCGGFQLNG</sequence>
<keyword evidence="4 6" id="KW-1133">Transmembrane helix</keyword>
<feature type="transmembrane region" description="Helical" evidence="6">
    <location>
        <begin position="28"/>
        <end position="46"/>
    </location>
</feature>
<dbReference type="Pfam" id="PF05346">
    <property type="entry name" value="DUF747"/>
    <property type="match status" value="1"/>
</dbReference>
<evidence type="ECO:0000313" key="8">
    <source>
        <dbReference type="Proteomes" id="UP001141806"/>
    </source>
</evidence>
<keyword evidence="8" id="KW-1185">Reference proteome</keyword>
<comment type="similarity">
    <text evidence="2">Belongs to the TAPT1 family.</text>
</comment>
<evidence type="ECO:0000256" key="2">
    <source>
        <dbReference type="ARBA" id="ARBA00008803"/>
    </source>
</evidence>
<evidence type="ECO:0000256" key="6">
    <source>
        <dbReference type="SAM" id="Phobius"/>
    </source>
</evidence>
<dbReference type="PANTHER" id="PTHR13317">
    <property type="entry name" value="TRANSMEMBRANE ANTERIOR POSTERIOR TRANSFORMATION PROTEIN 1 HOMOLOG"/>
    <property type="match status" value="1"/>
</dbReference>
<dbReference type="OrthoDB" id="29023at2759"/>
<dbReference type="InterPro" id="IPR008010">
    <property type="entry name" value="Tatp1"/>
</dbReference>
<comment type="subcellular location">
    <subcellularLocation>
        <location evidence="1">Membrane</location>
        <topology evidence="1">Multi-pass membrane protein</topology>
    </subcellularLocation>
</comment>
<evidence type="ECO:0000256" key="3">
    <source>
        <dbReference type="ARBA" id="ARBA00022692"/>
    </source>
</evidence>
<dbReference type="EMBL" id="JAMYWD010000004">
    <property type="protein sequence ID" value="KAJ4973533.1"/>
    <property type="molecule type" value="Genomic_DNA"/>
</dbReference>
<keyword evidence="3 6" id="KW-0812">Transmembrane</keyword>
<dbReference type="GO" id="GO:0005789">
    <property type="term" value="C:endoplasmic reticulum membrane"/>
    <property type="evidence" value="ECO:0007669"/>
    <property type="project" value="TreeGrafter"/>
</dbReference>
<evidence type="ECO:0000313" key="7">
    <source>
        <dbReference type="EMBL" id="KAJ4973533.1"/>
    </source>
</evidence>
<accession>A0A9Q0KMS8</accession>
<gene>
    <name evidence="7" type="ORF">NE237_006707</name>
</gene>
<evidence type="ECO:0000256" key="5">
    <source>
        <dbReference type="ARBA" id="ARBA00023136"/>
    </source>
</evidence>
<dbReference type="Proteomes" id="UP001141806">
    <property type="component" value="Unassembled WGS sequence"/>
</dbReference>
<protein>
    <submittedName>
        <fullName evidence="7">Uncharacterized protein</fullName>
    </submittedName>
</protein>
<evidence type="ECO:0000256" key="1">
    <source>
        <dbReference type="ARBA" id="ARBA00004141"/>
    </source>
</evidence>
<reference evidence="7" key="1">
    <citation type="journal article" date="2023" name="Plant J.">
        <title>The genome of the king protea, Protea cynaroides.</title>
        <authorList>
            <person name="Chang J."/>
            <person name="Duong T.A."/>
            <person name="Schoeman C."/>
            <person name="Ma X."/>
            <person name="Roodt D."/>
            <person name="Barker N."/>
            <person name="Li Z."/>
            <person name="Van de Peer Y."/>
            <person name="Mizrachi E."/>
        </authorList>
    </citation>
    <scope>NUCLEOTIDE SEQUENCE</scope>
    <source>
        <tissue evidence="7">Young leaves</tissue>
    </source>
</reference>
<evidence type="ECO:0000256" key="4">
    <source>
        <dbReference type="ARBA" id="ARBA00022989"/>
    </source>
</evidence>